<comment type="caution">
    <text evidence="3">The sequence shown here is derived from an EMBL/GenBank/DDBJ whole genome shotgun (WGS) entry which is preliminary data.</text>
</comment>
<dbReference type="PANTHER" id="PTHR33178">
    <property type="match status" value="1"/>
</dbReference>
<dbReference type="Gene3D" id="3.30.70.100">
    <property type="match status" value="1"/>
</dbReference>
<protein>
    <recommendedName>
        <fullName evidence="2">Stress-response A/B barrel domain-containing protein</fullName>
    </recommendedName>
</protein>
<dbReference type="SUPFAM" id="SSF54909">
    <property type="entry name" value="Dimeric alpha+beta barrel"/>
    <property type="match status" value="1"/>
</dbReference>
<proteinExistence type="predicted"/>
<evidence type="ECO:0000313" key="4">
    <source>
        <dbReference type="Proteomes" id="UP000664521"/>
    </source>
</evidence>
<gene>
    <name evidence="3" type="ORF">HETSPECPRED_009095</name>
</gene>
<dbReference type="InterPro" id="IPR044662">
    <property type="entry name" value="HS1/DABB1-like"/>
</dbReference>
<accession>A0A8H3G3S0</accession>
<dbReference type="PANTHER" id="PTHR33178:SF10">
    <property type="entry name" value="STRESS-RESPONSE A_B BARREL DOMAIN-CONTAINING PROTEIN"/>
    <property type="match status" value="1"/>
</dbReference>
<dbReference type="InterPro" id="IPR013097">
    <property type="entry name" value="Dabb"/>
</dbReference>
<feature type="domain" description="Stress-response A/B barrel" evidence="2">
    <location>
        <begin position="3"/>
        <end position="105"/>
    </location>
</feature>
<keyword evidence="4" id="KW-1185">Reference proteome</keyword>
<dbReference type="Pfam" id="PF07876">
    <property type="entry name" value="Dabb"/>
    <property type="match status" value="1"/>
</dbReference>
<evidence type="ECO:0000259" key="2">
    <source>
        <dbReference type="PROSITE" id="PS51502"/>
    </source>
</evidence>
<evidence type="ECO:0000256" key="1">
    <source>
        <dbReference type="ARBA" id="ARBA00011738"/>
    </source>
</evidence>
<reference evidence="3" key="1">
    <citation type="submission" date="2021-03" db="EMBL/GenBank/DDBJ databases">
        <authorList>
            <person name="Tagirdzhanova G."/>
        </authorList>
    </citation>
    <scope>NUCLEOTIDE SEQUENCE</scope>
</reference>
<organism evidence="3 4">
    <name type="scientific">Heterodermia speciosa</name>
    <dbReference type="NCBI Taxonomy" id="116794"/>
    <lineage>
        <taxon>Eukaryota</taxon>
        <taxon>Fungi</taxon>
        <taxon>Dikarya</taxon>
        <taxon>Ascomycota</taxon>
        <taxon>Pezizomycotina</taxon>
        <taxon>Lecanoromycetes</taxon>
        <taxon>OSLEUM clade</taxon>
        <taxon>Lecanoromycetidae</taxon>
        <taxon>Caliciales</taxon>
        <taxon>Physciaceae</taxon>
        <taxon>Heterodermia</taxon>
    </lineage>
</organism>
<dbReference type="SMART" id="SM00886">
    <property type="entry name" value="Dabb"/>
    <property type="match status" value="1"/>
</dbReference>
<sequence>MSVIHVVQFKFKPGIDEQTIRRTCDDVLNLKDKAVHPTTKKPYIKSVSGGRDHSIEGLQNGFTHVFVMEFENEQDRNFYVEQDEAHLAVVASLGALVDGSQVLDYTPGKF</sequence>
<dbReference type="EMBL" id="CAJPDS010000072">
    <property type="protein sequence ID" value="CAF9934067.1"/>
    <property type="molecule type" value="Genomic_DNA"/>
</dbReference>
<dbReference type="PROSITE" id="PS51502">
    <property type="entry name" value="S_R_A_B_BARREL"/>
    <property type="match status" value="1"/>
</dbReference>
<name>A0A8H3G3S0_9LECA</name>
<evidence type="ECO:0000313" key="3">
    <source>
        <dbReference type="EMBL" id="CAF9934067.1"/>
    </source>
</evidence>
<dbReference type="OrthoDB" id="1601230at2759"/>
<dbReference type="AlphaFoldDB" id="A0A8H3G3S0"/>
<dbReference type="Proteomes" id="UP000664521">
    <property type="component" value="Unassembled WGS sequence"/>
</dbReference>
<comment type="subunit">
    <text evidence="1">Homodimer.</text>
</comment>
<dbReference type="InterPro" id="IPR011008">
    <property type="entry name" value="Dimeric_a/b-barrel"/>
</dbReference>